<keyword evidence="3" id="KW-1185">Reference proteome</keyword>
<dbReference type="Proteomes" id="UP001515943">
    <property type="component" value="Unassembled WGS sequence"/>
</dbReference>
<name>A0ABX1FE57_9PSEU</name>
<evidence type="ECO:0000313" key="2">
    <source>
        <dbReference type="EMBL" id="NKE56996.1"/>
    </source>
</evidence>
<reference evidence="2 3" key="1">
    <citation type="submission" date="2019-08" db="EMBL/GenBank/DDBJ databases">
        <title>Lentzea from Indian Himalayas.</title>
        <authorList>
            <person name="Mandal S."/>
            <person name="Mallick Gupta A."/>
            <person name="Maiti P.K."/>
            <person name="Sarkar J."/>
            <person name="Mandal S."/>
        </authorList>
    </citation>
    <scope>NUCLEOTIDE SEQUENCE [LARGE SCALE GENOMIC DNA]</scope>
    <source>
        <strain evidence="2 3">PSKA42</strain>
    </source>
</reference>
<protein>
    <recommendedName>
        <fullName evidence="4">Ig-like domain (Group 3)</fullName>
    </recommendedName>
</protein>
<dbReference type="EMBL" id="VSRL01000023">
    <property type="protein sequence ID" value="NKE56996.1"/>
    <property type="molecule type" value="Genomic_DNA"/>
</dbReference>
<feature type="compositionally biased region" description="Polar residues" evidence="1">
    <location>
        <begin position="106"/>
        <end position="121"/>
    </location>
</feature>
<organism evidence="2 3">
    <name type="scientific">Lentzea indica</name>
    <dbReference type="NCBI Taxonomy" id="2604800"/>
    <lineage>
        <taxon>Bacteria</taxon>
        <taxon>Bacillati</taxon>
        <taxon>Actinomycetota</taxon>
        <taxon>Actinomycetes</taxon>
        <taxon>Pseudonocardiales</taxon>
        <taxon>Pseudonocardiaceae</taxon>
        <taxon>Lentzea</taxon>
    </lineage>
</organism>
<accession>A0ABX1FE57</accession>
<gene>
    <name evidence="2" type="ORF">FXN61_09160</name>
</gene>
<sequence length="121" mass="12921">MLESYMEVPGQSPVKLGNAPDEPAPVLPVMTAEFTRVTPNEATLAITLDAASARSVAPLAGFEVYVDSGHVATMPMPGGVGGRHEVQISLKGSHNVEIRLRPENPEAQTDSVWLELSRSSR</sequence>
<dbReference type="RefSeq" id="WP_167972263.1">
    <property type="nucleotide sequence ID" value="NZ_VSRL01000023.1"/>
</dbReference>
<proteinExistence type="predicted"/>
<comment type="caution">
    <text evidence="2">The sequence shown here is derived from an EMBL/GenBank/DDBJ whole genome shotgun (WGS) entry which is preliminary data.</text>
</comment>
<evidence type="ECO:0000313" key="3">
    <source>
        <dbReference type="Proteomes" id="UP001515943"/>
    </source>
</evidence>
<feature type="region of interest" description="Disordered" evidence="1">
    <location>
        <begin position="1"/>
        <end position="22"/>
    </location>
</feature>
<evidence type="ECO:0008006" key="4">
    <source>
        <dbReference type="Google" id="ProtNLM"/>
    </source>
</evidence>
<evidence type="ECO:0000256" key="1">
    <source>
        <dbReference type="SAM" id="MobiDB-lite"/>
    </source>
</evidence>
<feature type="region of interest" description="Disordered" evidence="1">
    <location>
        <begin position="99"/>
        <end position="121"/>
    </location>
</feature>